<dbReference type="EMBL" id="OIVN01001352">
    <property type="protein sequence ID" value="SPC93002.1"/>
    <property type="molecule type" value="Genomic_DNA"/>
</dbReference>
<accession>A0A2N9G0C5</accession>
<organism evidence="10">
    <name type="scientific">Fagus sylvatica</name>
    <name type="common">Beechnut</name>
    <dbReference type="NCBI Taxonomy" id="28930"/>
    <lineage>
        <taxon>Eukaryota</taxon>
        <taxon>Viridiplantae</taxon>
        <taxon>Streptophyta</taxon>
        <taxon>Embryophyta</taxon>
        <taxon>Tracheophyta</taxon>
        <taxon>Spermatophyta</taxon>
        <taxon>Magnoliopsida</taxon>
        <taxon>eudicotyledons</taxon>
        <taxon>Gunneridae</taxon>
        <taxon>Pentapetalae</taxon>
        <taxon>rosids</taxon>
        <taxon>fabids</taxon>
        <taxon>Fagales</taxon>
        <taxon>Fagaceae</taxon>
        <taxon>Fagus</taxon>
    </lineage>
</organism>
<evidence type="ECO:0000256" key="2">
    <source>
        <dbReference type="ARBA" id="ARBA00022617"/>
    </source>
</evidence>
<keyword evidence="2 7" id="KW-0349">Heme</keyword>
<comment type="similarity">
    <text evidence="1 8">Belongs to the cytochrome P450 family.</text>
</comment>
<evidence type="ECO:0000256" key="9">
    <source>
        <dbReference type="SAM" id="Phobius"/>
    </source>
</evidence>
<evidence type="ECO:0000256" key="1">
    <source>
        <dbReference type="ARBA" id="ARBA00010617"/>
    </source>
</evidence>
<dbReference type="CDD" id="cd20654">
    <property type="entry name" value="CYP82"/>
    <property type="match status" value="1"/>
</dbReference>
<dbReference type="InterPro" id="IPR001128">
    <property type="entry name" value="Cyt_P450"/>
</dbReference>
<comment type="cofactor">
    <cofactor evidence="7">
        <name>heme</name>
        <dbReference type="ChEBI" id="CHEBI:30413"/>
    </cofactor>
</comment>
<dbReference type="FunFam" id="1.10.630.10:FF:000026">
    <property type="entry name" value="Cytochrome P450 82C4"/>
    <property type="match status" value="1"/>
</dbReference>
<dbReference type="GO" id="GO:0020037">
    <property type="term" value="F:heme binding"/>
    <property type="evidence" value="ECO:0007669"/>
    <property type="project" value="InterPro"/>
</dbReference>
<dbReference type="PANTHER" id="PTHR47947:SF39">
    <property type="entry name" value="CYTOCHROME P450"/>
    <property type="match status" value="1"/>
</dbReference>
<evidence type="ECO:0000256" key="8">
    <source>
        <dbReference type="RuleBase" id="RU000461"/>
    </source>
</evidence>
<name>A0A2N9G0C5_FAGSY</name>
<dbReference type="GO" id="GO:0016705">
    <property type="term" value="F:oxidoreductase activity, acting on paired donors, with incorporation or reduction of molecular oxygen"/>
    <property type="evidence" value="ECO:0007669"/>
    <property type="project" value="InterPro"/>
</dbReference>
<sequence>MDFLSPSLNSAIAGLIAIILFSHYLIKRSRVGLAKTAPIATGAWPLIGHLPLLGGTQPPHITLGAMADKYGPIFTIKIGLHRALVVSSWEMAKECYTTNDLAVSSRSKLVAAKHLGYNFAMFSFAPHGPYWREMRKITTLELLSTRRLEQLSYVRVSEVEMLLKGLYKLWTKKKNESGQILVELKQWFGDMSLNVILRMVAGKRYFGVGDVAHEKEARCCQKAVREFFRLLGLFVVSDAIPYLGWLDWGGHVKAMKRTAKELDNILGEWLEEHKLKRASGEVRDQDFMDVMLSVTDGRDFAGYDADTINKATCLNIIAGGNDTTTITLTWAISLLLNNRHVLKKVQDELDVQVGKERMVNELDINKLVYLQAIVKETLRLYPSSPLSGPREFTENCIIGGYHVPKGTRLITNLWKIQTDPRIWSDPLKFKPERFLTTHKDVDFGGKNFEFIPFGSGRRVCPGASFGIQMLQLALANFLHMYEISTSSNTQVDMTESFGLTNIKATPLEVLITPRLHPTSVMDWSV</sequence>
<dbReference type="GO" id="GO:0005506">
    <property type="term" value="F:iron ion binding"/>
    <property type="evidence" value="ECO:0007669"/>
    <property type="project" value="InterPro"/>
</dbReference>
<dbReference type="SUPFAM" id="SSF48264">
    <property type="entry name" value="Cytochrome P450"/>
    <property type="match status" value="1"/>
</dbReference>
<dbReference type="Gene3D" id="1.10.630.10">
    <property type="entry name" value="Cytochrome P450"/>
    <property type="match status" value="1"/>
</dbReference>
<reference evidence="10" key="1">
    <citation type="submission" date="2018-02" db="EMBL/GenBank/DDBJ databases">
        <authorList>
            <person name="Cohen D.B."/>
            <person name="Kent A.D."/>
        </authorList>
    </citation>
    <scope>NUCLEOTIDE SEQUENCE</scope>
</reference>
<dbReference type="InterPro" id="IPR002401">
    <property type="entry name" value="Cyt_P450_E_grp-I"/>
</dbReference>
<evidence type="ECO:0000256" key="7">
    <source>
        <dbReference type="PIRSR" id="PIRSR602401-1"/>
    </source>
</evidence>
<keyword evidence="9" id="KW-0812">Transmembrane</keyword>
<keyword evidence="3 7" id="KW-0479">Metal-binding</keyword>
<evidence type="ECO:0000256" key="6">
    <source>
        <dbReference type="ARBA" id="ARBA00023033"/>
    </source>
</evidence>
<dbReference type="InterPro" id="IPR017972">
    <property type="entry name" value="Cyt_P450_CS"/>
</dbReference>
<evidence type="ECO:0000256" key="3">
    <source>
        <dbReference type="ARBA" id="ARBA00022723"/>
    </source>
</evidence>
<keyword evidence="5 7" id="KW-0408">Iron</keyword>
<keyword evidence="4 8" id="KW-0560">Oxidoreductase</keyword>
<dbReference type="PRINTS" id="PR00385">
    <property type="entry name" value="P450"/>
</dbReference>
<evidence type="ECO:0008006" key="11">
    <source>
        <dbReference type="Google" id="ProtNLM"/>
    </source>
</evidence>
<gene>
    <name evidence="10" type="ORF">FSB_LOCUS20884</name>
</gene>
<dbReference type="GO" id="GO:0004497">
    <property type="term" value="F:monooxygenase activity"/>
    <property type="evidence" value="ECO:0007669"/>
    <property type="project" value="UniProtKB-KW"/>
</dbReference>
<dbReference type="PROSITE" id="PS00086">
    <property type="entry name" value="CYTOCHROME_P450"/>
    <property type="match status" value="1"/>
</dbReference>
<evidence type="ECO:0000256" key="4">
    <source>
        <dbReference type="ARBA" id="ARBA00023002"/>
    </source>
</evidence>
<dbReference type="PANTHER" id="PTHR47947">
    <property type="entry name" value="CYTOCHROME P450 82C3-RELATED"/>
    <property type="match status" value="1"/>
</dbReference>
<proteinExistence type="inferred from homology"/>
<evidence type="ECO:0000313" key="10">
    <source>
        <dbReference type="EMBL" id="SPC93002.1"/>
    </source>
</evidence>
<keyword evidence="6 8" id="KW-0503">Monooxygenase</keyword>
<dbReference type="AlphaFoldDB" id="A0A2N9G0C5"/>
<dbReference type="Pfam" id="PF00067">
    <property type="entry name" value="p450"/>
    <property type="match status" value="1"/>
</dbReference>
<keyword evidence="9" id="KW-0472">Membrane</keyword>
<feature type="transmembrane region" description="Helical" evidence="9">
    <location>
        <begin position="6"/>
        <end position="26"/>
    </location>
</feature>
<dbReference type="InterPro" id="IPR050651">
    <property type="entry name" value="Plant_Cytochrome_P450_Monoox"/>
</dbReference>
<protein>
    <recommendedName>
        <fullName evidence="11">Cytochrome P450</fullName>
    </recommendedName>
</protein>
<evidence type="ECO:0000256" key="5">
    <source>
        <dbReference type="ARBA" id="ARBA00023004"/>
    </source>
</evidence>
<feature type="binding site" description="axial binding residue" evidence="7">
    <location>
        <position position="460"/>
    </location>
    <ligand>
        <name>heme</name>
        <dbReference type="ChEBI" id="CHEBI:30413"/>
    </ligand>
    <ligandPart>
        <name>Fe</name>
        <dbReference type="ChEBI" id="CHEBI:18248"/>
    </ligandPart>
</feature>
<keyword evidence="9" id="KW-1133">Transmembrane helix</keyword>
<dbReference type="InterPro" id="IPR036396">
    <property type="entry name" value="Cyt_P450_sf"/>
</dbReference>
<dbReference type="PRINTS" id="PR00463">
    <property type="entry name" value="EP450I"/>
</dbReference>